<evidence type="ECO:0000256" key="3">
    <source>
        <dbReference type="ARBA" id="ARBA00023274"/>
    </source>
</evidence>
<proteinExistence type="inferred from homology"/>
<evidence type="ECO:0000256" key="6">
    <source>
        <dbReference type="RuleBase" id="RU366057"/>
    </source>
</evidence>
<gene>
    <name evidence="7" type="primary">jg2342</name>
    <name evidence="7" type="ORF">PAEG_LOCUS10153</name>
</gene>
<keyword evidence="8" id="KW-1185">Reference proteome</keyword>
<protein>
    <recommendedName>
        <fullName evidence="6">40S ribosomal protein S25</fullName>
    </recommendedName>
</protein>
<dbReference type="AlphaFoldDB" id="A0A8S4RAK9"/>
<comment type="similarity">
    <text evidence="1 6">Belongs to the eukaryotic ribosomal protein eS25 family.</text>
</comment>
<evidence type="ECO:0000256" key="2">
    <source>
        <dbReference type="ARBA" id="ARBA00022980"/>
    </source>
</evidence>
<dbReference type="InterPro" id="IPR004977">
    <property type="entry name" value="Ribosomal_eS25"/>
</dbReference>
<keyword evidence="3 6" id="KW-0687">Ribonucleoprotein</keyword>
<accession>A0A8S4RAK9</accession>
<dbReference type="GO" id="GO:1990904">
    <property type="term" value="C:ribonucleoprotein complex"/>
    <property type="evidence" value="ECO:0007669"/>
    <property type="project" value="UniProtKB-KW"/>
</dbReference>
<sequence length="136" mass="15096">MNFEFCLQKLRLPVRGRHSPTHRFSELCATPTATLSSRLFELCRYNLRPEVELEDVAAALPERCTGADLLQVVSVARAAAVRGLVDKLHAGTLKVRGSLARRALIELREKGLIKQVVQHHGQVIYTRATKGDDPVA</sequence>
<evidence type="ECO:0000256" key="1">
    <source>
        <dbReference type="ARBA" id="ARBA00009106"/>
    </source>
</evidence>
<name>A0A8S4RAK9_9NEOP</name>
<dbReference type="InterPro" id="IPR036388">
    <property type="entry name" value="WH-like_DNA-bd_sf"/>
</dbReference>
<organism evidence="7 8">
    <name type="scientific">Pararge aegeria aegeria</name>
    <dbReference type="NCBI Taxonomy" id="348720"/>
    <lineage>
        <taxon>Eukaryota</taxon>
        <taxon>Metazoa</taxon>
        <taxon>Ecdysozoa</taxon>
        <taxon>Arthropoda</taxon>
        <taxon>Hexapoda</taxon>
        <taxon>Insecta</taxon>
        <taxon>Pterygota</taxon>
        <taxon>Neoptera</taxon>
        <taxon>Endopterygota</taxon>
        <taxon>Lepidoptera</taxon>
        <taxon>Glossata</taxon>
        <taxon>Ditrysia</taxon>
        <taxon>Papilionoidea</taxon>
        <taxon>Nymphalidae</taxon>
        <taxon>Satyrinae</taxon>
        <taxon>Satyrini</taxon>
        <taxon>Parargina</taxon>
        <taxon>Pararge</taxon>
    </lineage>
</organism>
<dbReference type="Proteomes" id="UP000838756">
    <property type="component" value="Unassembled WGS sequence"/>
</dbReference>
<dbReference type="Gene3D" id="1.10.10.10">
    <property type="entry name" value="Winged helix-like DNA-binding domain superfamily/Winged helix DNA-binding domain"/>
    <property type="match status" value="1"/>
</dbReference>
<evidence type="ECO:0000256" key="5">
    <source>
        <dbReference type="ARBA" id="ARBA00045746"/>
    </source>
</evidence>
<comment type="subunit">
    <text evidence="4">Component of the small ribosomal subunit.</text>
</comment>
<evidence type="ECO:0000256" key="4">
    <source>
        <dbReference type="ARBA" id="ARBA00035021"/>
    </source>
</evidence>
<keyword evidence="2 6" id="KW-0689">Ribosomal protein</keyword>
<evidence type="ECO:0000313" key="8">
    <source>
        <dbReference type="Proteomes" id="UP000838756"/>
    </source>
</evidence>
<dbReference type="Pfam" id="PF03297">
    <property type="entry name" value="Ribosomal_S25"/>
    <property type="match status" value="1"/>
</dbReference>
<dbReference type="OrthoDB" id="10263513at2759"/>
<comment type="function">
    <text evidence="5">Component of the small ribosomal subunit. The ribosome is a large ribonucleoprotein complex responsible for the synthesis of proteins in the cell.</text>
</comment>
<evidence type="ECO:0000313" key="7">
    <source>
        <dbReference type="EMBL" id="CAH2231684.1"/>
    </source>
</evidence>
<dbReference type="GO" id="GO:0005840">
    <property type="term" value="C:ribosome"/>
    <property type="evidence" value="ECO:0007669"/>
    <property type="project" value="UniProtKB-KW"/>
</dbReference>
<dbReference type="EMBL" id="CAKXAJ010024852">
    <property type="protein sequence ID" value="CAH2231684.1"/>
    <property type="molecule type" value="Genomic_DNA"/>
</dbReference>
<comment type="caution">
    <text evidence="7">The sequence shown here is derived from an EMBL/GenBank/DDBJ whole genome shotgun (WGS) entry which is preliminary data.</text>
</comment>
<reference evidence="7" key="1">
    <citation type="submission" date="2022-03" db="EMBL/GenBank/DDBJ databases">
        <authorList>
            <person name="Lindestad O."/>
        </authorList>
    </citation>
    <scope>NUCLEOTIDE SEQUENCE</scope>
</reference>